<dbReference type="Pfam" id="PF04542">
    <property type="entry name" value="Sigma70_r2"/>
    <property type="match status" value="1"/>
</dbReference>
<dbReference type="NCBIfam" id="TIGR02937">
    <property type="entry name" value="sigma70-ECF"/>
    <property type="match status" value="1"/>
</dbReference>
<dbReference type="GO" id="GO:0003677">
    <property type="term" value="F:DNA binding"/>
    <property type="evidence" value="ECO:0007669"/>
    <property type="project" value="InterPro"/>
</dbReference>
<reference evidence="7 8" key="1">
    <citation type="submission" date="2014-04" db="EMBL/GenBank/DDBJ databases">
        <title>Draft genome sequence of Bacillus azotoformans MEV2011, a (co-) denitrifying strain unable to grow in the presence of oxygen.</title>
        <authorList>
            <person name="Nielsen M."/>
            <person name="Schreiber L."/>
            <person name="Finster K."/>
            <person name="Schramm A."/>
        </authorList>
    </citation>
    <scope>NUCLEOTIDE SEQUENCE [LARGE SCALE GENOMIC DNA]</scope>
    <source>
        <strain evidence="7 8">MEV2011</strain>
    </source>
</reference>
<dbReference type="InterPro" id="IPR013325">
    <property type="entry name" value="RNA_pol_sigma_r2"/>
</dbReference>
<proteinExistence type="inferred from homology"/>
<evidence type="ECO:0000256" key="3">
    <source>
        <dbReference type="ARBA" id="ARBA00023082"/>
    </source>
</evidence>
<dbReference type="Pfam" id="PF08281">
    <property type="entry name" value="Sigma70_r4_2"/>
    <property type="match status" value="1"/>
</dbReference>
<sequence>MEEIYIGKGFVNGGEDELEEIINLYGEKLLRYATAILCDYHEAENIVQEVFLSAYQNRDIFDGNNLSAWLYKITYNRCLNQLKKRKILYFHEIRSEVVLPEKDKGLSDETLRALQKLKPKERALLYGRIMDGQSYEELSQLTGSSPAALRKQYQRAKDKLVKYLNVEYGRKGSNYGQI</sequence>
<evidence type="ECO:0000259" key="6">
    <source>
        <dbReference type="Pfam" id="PF08281"/>
    </source>
</evidence>
<dbReference type="PANTHER" id="PTHR43133">
    <property type="entry name" value="RNA POLYMERASE ECF-TYPE SIGMA FACTO"/>
    <property type="match status" value="1"/>
</dbReference>
<dbReference type="GO" id="GO:0016987">
    <property type="term" value="F:sigma factor activity"/>
    <property type="evidence" value="ECO:0007669"/>
    <property type="project" value="UniProtKB-KW"/>
</dbReference>
<dbReference type="SUPFAM" id="SSF88659">
    <property type="entry name" value="Sigma3 and sigma4 domains of RNA polymerase sigma factors"/>
    <property type="match status" value="1"/>
</dbReference>
<name>A0A072NG65_SCHAZ</name>
<evidence type="ECO:0000313" key="7">
    <source>
        <dbReference type="EMBL" id="KEF35923.1"/>
    </source>
</evidence>
<dbReference type="Gene3D" id="1.10.1740.10">
    <property type="match status" value="1"/>
</dbReference>
<evidence type="ECO:0000256" key="2">
    <source>
        <dbReference type="ARBA" id="ARBA00023015"/>
    </source>
</evidence>
<dbReference type="SUPFAM" id="SSF88946">
    <property type="entry name" value="Sigma2 domain of RNA polymerase sigma factors"/>
    <property type="match status" value="1"/>
</dbReference>
<dbReference type="PANTHER" id="PTHR43133:SF51">
    <property type="entry name" value="RNA POLYMERASE SIGMA FACTOR"/>
    <property type="match status" value="1"/>
</dbReference>
<evidence type="ECO:0000256" key="4">
    <source>
        <dbReference type="ARBA" id="ARBA00023163"/>
    </source>
</evidence>
<dbReference type="InterPro" id="IPR013249">
    <property type="entry name" value="RNA_pol_sigma70_r4_t2"/>
</dbReference>
<dbReference type="Proteomes" id="UP000027936">
    <property type="component" value="Unassembled WGS sequence"/>
</dbReference>
<dbReference type="InterPro" id="IPR014284">
    <property type="entry name" value="RNA_pol_sigma-70_dom"/>
</dbReference>
<dbReference type="RefSeq" id="WP_035199025.1">
    <property type="nucleotide sequence ID" value="NZ_JJRY01000042.1"/>
</dbReference>
<dbReference type="InterPro" id="IPR013324">
    <property type="entry name" value="RNA_pol_sigma_r3/r4-like"/>
</dbReference>
<comment type="similarity">
    <text evidence="1">Belongs to the sigma-70 factor family. ECF subfamily.</text>
</comment>
<evidence type="ECO:0000256" key="1">
    <source>
        <dbReference type="ARBA" id="ARBA00010641"/>
    </source>
</evidence>
<keyword evidence="2" id="KW-0805">Transcription regulation</keyword>
<evidence type="ECO:0000313" key="8">
    <source>
        <dbReference type="Proteomes" id="UP000027936"/>
    </source>
</evidence>
<dbReference type="Gene3D" id="1.10.10.10">
    <property type="entry name" value="Winged helix-like DNA-binding domain superfamily/Winged helix DNA-binding domain"/>
    <property type="match status" value="1"/>
</dbReference>
<accession>A0A072NG65</accession>
<keyword evidence="3" id="KW-0731">Sigma factor</keyword>
<dbReference type="AlphaFoldDB" id="A0A072NG65"/>
<dbReference type="EMBL" id="JJRY01000042">
    <property type="protein sequence ID" value="KEF35923.1"/>
    <property type="molecule type" value="Genomic_DNA"/>
</dbReference>
<dbReference type="InterPro" id="IPR036388">
    <property type="entry name" value="WH-like_DNA-bd_sf"/>
</dbReference>
<evidence type="ECO:0000259" key="5">
    <source>
        <dbReference type="Pfam" id="PF04542"/>
    </source>
</evidence>
<comment type="caution">
    <text evidence="7">The sequence shown here is derived from an EMBL/GenBank/DDBJ whole genome shotgun (WGS) entry which is preliminary data.</text>
</comment>
<dbReference type="PATRIC" id="fig|1348973.3.peg.4763"/>
<feature type="domain" description="RNA polymerase sigma factor 70 region 4 type 2" evidence="6">
    <location>
        <begin position="109"/>
        <end position="160"/>
    </location>
</feature>
<keyword evidence="4" id="KW-0804">Transcription</keyword>
<dbReference type="InterPro" id="IPR039425">
    <property type="entry name" value="RNA_pol_sigma-70-like"/>
</dbReference>
<dbReference type="GO" id="GO:0006352">
    <property type="term" value="P:DNA-templated transcription initiation"/>
    <property type="evidence" value="ECO:0007669"/>
    <property type="project" value="InterPro"/>
</dbReference>
<dbReference type="InterPro" id="IPR007627">
    <property type="entry name" value="RNA_pol_sigma70_r2"/>
</dbReference>
<protein>
    <submittedName>
        <fullName evidence="7">RNA polymerase sigma factor, sigma-70 family</fullName>
    </submittedName>
</protein>
<organism evidence="7 8">
    <name type="scientific">Schinkia azotoformans MEV2011</name>
    <dbReference type="NCBI Taxonomy" id="1348973"/>
    <lineage>
        <taxon>Bacteria</taxon>
        <taxon>Bacillati</taxon>
        <taxon>Bacillota</taxon>
        <taxon>Bacilli</taxon>
        <taxon>Bacillales</taxon>
        <taxon>Bacillaceae</taxon>
        <taxon>Calidifontibacillus/Schinkia group</taxon>
        <taxon>Schinkia</taxon>
    </lineage>
</organism>
<feature type="domain" description="RNA polymerase sigma-70 region 2" evidence="5">
    <location>
        <begin position="22"/>
        <end position="86"/>
    </location>
</feature>
<dbReference type="OrthoDB" id="2732687at2"/>
<gene>
    <name evidence="7" type="ORF">M670_04896</name>
</gene>